<dbReference type="Proteomes" id="UP001326715">
    <property type="component" value="Chromosome"/>
</dbReference>
<protein>
    <submittedName>
        <fullName evidence="3">Glucoamylase family protein</fullName>
    </submittedName>
</protein>
<dbReference type="RefSeq" id="WP_072360788.1">
    <property type="nucleotide sequence ID" value="NZ_CP139972.1"/>
</dbReference>
<name>A0A1K1QCZ8_9BACT</name>
<dbReference type="AlphaFoldDB" id="A0A1K1QCZ8"/>
<organism evidence="2 4">
    <name type="scientific">Chitinophaga sancti</name>
    <dbReference type="NCBI Taxonomy" id="1004"/>
    <lineage>
        <taxon>Bacteria</taxon>
        <taxon>Pseudomonadati</taxon>
        <taxon>Bacteroidota</taxon>
        <taxon>Chitinophagia</taxon>
        <taxon>Chitinophagales</taxon>
        <taxon>Chitinophagaceae</taxon>
        <taxon>Chitinophaga</taxon>
    </lineage>
</organism>
<proteinExistence type="predicted"/>
<feature type="domain" description="Glycoamylase-like" evidence="1">
    <location>
        <begin position="212"/>
        <end position="423"/>
    </location>
</feature>
<keyword evidence="5" id="KW-1185">Reference proteome</keyword>
<accession>A0A1K1QCZ8</accession>
<sequence>MKPLLVVTYSLLLLWTAAGCKKEQKVTESPQDSVTTSIPDLTILNEVQKASFGYFWDGAHAGSGMALERSSSGDVVTTGGTGFGIAGIVTATSRGWISRTDAISRLRTICYFLQDANRFHGAWPHWLNGATGKVVPFSTYDNGGDLVETAFLVNGLLIARAYFTGADTAETNLRKKITTLYEGVEWDWYASKGDHKLYWHWSPDHDWAMNLPISGWNEALITYVLAVASPTHPIDASVYNNTWITSGFGVQKTYQGYTVSISGNEYIGPLFFSHYSFIGLDPRQLEDSYTNYWQQAVKHVLINRSYCIYGSPVNYNYSETLWGLTASDGPDGYNAFQPASDNGTIAPTAALSSIAYTPYYSMQVMRNLYENKKTLYGKYGFYDALNVSRNWMDKEYLAIDQGPIVAMIENYRSGLLWNLFMNIAEIKTALTQLGFHTPVRSTGFYLSVPEVENKVVDLIKHPDAATYQLDVFMSTAGTFTLEKADGTVVSTSPVNAGSTKVTFNTSVGKYIARLKGSSDNITQVVQLH</sequence>
<reference evidence="2 4" key="1">
    <citation type="submission" date="2016-11" db="EMBL/GenBank/DDBJ databases">
        <authorList>
            <person name="Jaros S."/>
            <person name="Januszkiewicz K."/>
            <person name="Wedrychowicz H."/>
        </authorList>
    </citation>
    <scope>NUCLEOTIDE SEQUENCE [LARGE SCALE GENOMIC DNA]</scope>
    <source>
        <strain evidence="2 4">DSM 784</strain>
    </source>
</reference>
<evidence type="ECO:0000313" key="2">
    <source>
        <dbReference type="EMBL" id="SFW57577.1"/>
    </source>
</evidence>
<dbReference type="InterPro" id="IPR019282">
    <property type="entry name" value="Glycoamylase-like_cons_dom"/>
</dbReference>
<dbReference type="Pfam" id="PF10091">
    <property type="entry name" value="Glycoamylase"/>
    <property type="match status" value="1"/>
</dbReference>
<evidence type="ECO:0000313" key="4">
    <source>
        <dbReference type="Proteomes" id="UP000183788"/>
    </source>
</evidence>
<dbReference type="OrthoDB" id="5937621at2"/>
<dbReference type="STRING" id="1004.SAMN05661012_02695"/>
<dbReference type="PROSITE" id="PS51257">
    <property type="entry name" value="PROKAR_LIPOPROTEIN"/>
    <property type="match status" value="1"/>
</dbReference>
<gene>
    <name evidence="2" type="ORF">SAMN05661012_02695</name>
    <name evidence="3" type="ORF">SR876_16240</name>
</gene>
<dbReference type="Proteomes" id="UP000183788">
    <property type="component" value="Unassembled WGS sequence"/>
</dbReference>
<dbReference type="EMBL" id="CP140154">
    <property type="protein sequence ID" value="WQG93072.1"/>
    <property type="molecule type" value="Genomic_DNA"/>
</dbReference>
<reference evidence="3 5" key="2">
    <citation type="submission" date="2023-11" db="EMBL/GenBank/DDBJ databases">
        <title>MicrobeMod: A computational toolkit for identifying prokaryotic methylation and restriction-modification with nanopore sequencing.</title>
        <authorList>
            <person name="Crits-Christoph A."/>
            <person name="Kang S.C."/>
            <person name="Lee H."/>
            <person name="Ostrov N."/>
        </authorList>
    </citation>
    <scope>NUCLEOTIDE SEQUENCE [LARGE SCALE GENOMIC DNA]</scope>
    <source>
        <strain evidence="3 5">ATCC 23090</strain>
    </source>
</reference>
<dbReference type="EMBL" id="FPIZ01000007">
    <property type="protein sequence ID" value="SFW57577.1"/>
    <property type="molecule type" value="Genomic_DNA"/>
</dbReference>
<evidence type="ECO:0000313" key="5">
    <source>
        <dbReference type="Proteomes" id="UP001326715"/>
    </source>
</evidence>
<evidence type="ECO:0000259" key="1">
    <source>
        <dbReference type="Pfam" id="PF10091"/>
    </source>
</evidence>
<dbReference type="Gene3D" id="1.50.10.140">
    <property type="match status" value="1"/>
</dbReference>
<evidence type="ECO:0000313" key="3">
    <source>
        <dbReference type="EMBL" id="WQG93072.1"/>
    </source>
</evidence>